<dbReference type="InterPro" id="IPR015864">
    <property type="entry name" value="FAD_synthase"/>
</dbReference>
<dbReference type="InterPro" id="IPR015865">
    <property type="entry name" value="Riboflavin_kinase_bac/euk"/>
</dbReference>
<dbReference type="Proteomes" id="UP000504882">
    <property type="component" value="Unassembled WGS sequence"/>
</dbReference>
<comment type="catalytic activity">
    <reaction evidence="17">
        <text>FMN + ATP + H(+) = FAD + diphosphate</text>
        <dbReference type="Rhea" id="RHEA:17237"/>
        <dbReference type="ChEBI" id="CHEBI:15378"/>
        <dbReference type="ChEBI" id="CHEBI:30616"/>
        <dbReference type="ChEBI" id="CHEBI:33019"/>
        <dbReference type="ChEBI" id="CHEBI:57692"/>
        <dbReference type="ChEBI" id="CHEBI:58210"/>
        <dbReference type="EC" id="2.7.7.2"/>
    </reaction>
</comment>
<dbReference type="SMART" id="SM00904">
    <property type="entry name" value="Flavokinase"/>
    <property type="match status" value="1"/>
</dbReference>
<dbReference type="InterPro" id="IPR014729">
    <property type="entry name" value="Rossmann-like_a/b/a_fold"/>
</dbReference>
<keyword evidence="14" id="KW-0067">ATP-binding</keyword>
<accession>A0ABY2E0A9</accession>
<dbReference type="Gene3D" id="2.40.30.30">
    <property type="entry name" value="Riboflavin kinase-like"/>
    <property type="match status" value="1"/>
</dbReference>
<evidence type="ECO:0000256" key="5">
    <source>
        <dbReference type="ARBA" id="ARBA00012393"/>
    </source>
</evidence>
<evidence type="ECO:0000256" key="7">
    <source>
        <dbReference type="ARBA" id="ARBA00022630"/>
    </source>
</evidence>
<evidence type="ECO:0000256" key="14">
    <source>
        <dbReference type="ARBA" id="ARBA00022840"/>
    </source>
</evidence>
<evidence type="ECO:0000256" key="4">
    <source>
        <dbReference type="ARBA" id="ARBA00012105"/>
    </source>
</evidence>
<dbReference type="InterPro" id="IPR002606">
    <property type="entry name" value="Riboflavin_kinase_bac"/>
</dbReference>
<proteinExistence type="inferred from homology"/>
<evidence type="ECO:0000256" key="11">
    <source>
        <dbReference type="ARBA" id="ARBA00022741"/>
    </source>
</evidence>
<evidence type="ECO:0000256" key="2">
    <source>
        <dbReference type="ARBA" id="ARBA00005201"/>
    </source>
</evidence>
<evidence type="ECO:0000256" key="18">
    <source>
        <dbReference type="SAM" id="MobiDB-lite"/>
    </source>
</evidence>
<feature type="compositionally biased region" description="Polar residues" evidence="18">
    <location>
        <begin position="1"/>
        <end position="13"/>
    </location>
</feature>
<keyword evidence="8" id="KW-0288">FMN</keyword>
<dbReference type="NCBIfam" id="NF004160">
    <property type="entry name" value="PRK05627.1-3"/>
    <property type="match status" value="1"/>
</dbReference>
<evidence type="ECO:0000256" key="12">
    <source>
        <dbReference type="ARBA" id="ARBA00022777"/>
    </source>
</evidence>
<evidence type="ECO:0000256" key="9">
    <source>
        <dbReference type="ARBA" id="ARBA00022679"/>
    </source>
</evidence>
<dbReference type="SUPFAM" id="SSF52374">
    <property type="entry name" value="Nucleotidylyl transferase"/>
    <property type="match status" value="1"/>
</dbReference>
<keyword evidence="15" id="KW-0511">Multifunctional enzyme</keyword>
<keyword evidence="12 20" id="KW-0418">Kinase</keyword>
<keyword evidence="10 20" id="KW-0548">Nucleotidyltransferase</keyword>
<dbReference type="PANTHER" id="PTHR22749:SF6">
    <property type="entry name" value="RIBOFLAVIN KINASE"/>
    <property type="match status" value="1"/>
</dbReference>
<evidence type="ECO:0000256" key="13">
    <source>
        <dbReference type="ARBA" id="ARBA00022827"/>
    </source>
</evidence>
<organism evidence="20 21">
    <name type="scientific">Occultella glacieicola</name>
    <dbReference type="NCBI Taxonomy" id="2518684"/>
    <lineage>
        <taxon>Bacteria</taxon>
        <taxon>Bacillati</taxon>
        <taxon>Actinomycetota</taxon>
        <taxon>Actinomycetes</taxon>
        <taxon>Micrococcales</taxon>
        <taxon>Ruaniaceae</taxon>
        <taxon>Occultella</taxon>
    </lineage>
</organism>
<evidence type="ECO:0000256" key="16">
    <source>
        <dbReference type="ARBA" id="ARBA00047880"/>
    </source>
</evidence>
<evidence type="ECO:0000259" key="19">
    <source>
        <dbReference type="SMART" id="SM00904"/>
    </source>
</evidence>
<evidence type="ECO:0000256" key="3">
    <source>
        <dbReference type="ARBA" id="ARBA00010214"/>
    </source>
</evidence>
<dbReference type="EMBL" id="SMNA01000008">
    <property type="protein sequence ID" value="TDE90740.1"/>
    <property type="molecule type" value="Genomic_DNA"/>
</dbReference>
<evidence type="ECO:0000256" key="15">
    <source>
        <dbReference type="ARBA" id="ARBA00023268"/>
    </source>
</evidence>
<reference evidence="20 21" key="1">
    <citation type="submission" date="2019-03" db="EMBL/GenBank/DDBJ databases">
        <title>Genomic features of bacteria from cold environments.</title>
        <authorList>
            <person name="Shen L."/>
        </authorList>
    </citation>
    <scope>NUCLEOTIDE SEQUENCE [LARGE SCALE GENOMIC DNA]</scope>
    <source>
        <strain evidence="21">T3246-1</strain>
    </source>
</reference>
<evidence type="ECO:0000256" key="1">
    <source>
        <dbReference type="ARBA" id="ARBA00004726"/>
    </source>
</evidence>
<comment type="pathway">
    <text evidence="1">Cofactor biosynthesis; FAD biosynthesis; FAD from FMN: step 1/1.</text>
</comment>
<evidence type="ECO:0000313" key="21">
    <source>
        <dbReference type="Proteomes" id="UP000504882"/>
    </source>
</evidence>
<dbReference type="Pfam" id="PF01687">
    <property type="entry name" value="Flavokinase"/>
    <property type="match status" value="1"/>
</dbReference>
<evidence type="ECO:0000313" key="20">
    <source>
        <dbReference type="EMBL" id="TDE90740.1"/>
    </source>
</evidence>
<feature type="region of interest" description="Disordered" evidence="18">
    <location>
        <begin position="1"/>
        <end position="51"/>
    </location>
</feature>
<evidence type="ECO:0000256" key="10">
    <source>
        <dbReference type="ARBA" id="ARBA00022695"/>
    </source>
</evidence>
<dbReference type="Gene3D" id="3.40.50.620">
    <property type="entry name" value="HUPs"/>
    <property type="match status" value="1"/>
</dbReference>
<comment type="catalytic activity">
    <reaction evidence="16">
        <text>riboflavin + ATP = FMN + ADP + H(+)</text>
        <dbReference type="Rhea" id="RHEA:14357"/>
        <dbReference type="ChEBI" id="CHEBI:15378"/>
        <dbReference type="ChEBI" id="CHEBI:30616"/>
        <dbReference type="ChEBI" id="CHEBI:57986"/>
        <dbReference type="ChEBI" id="CHEBI:58210"/>
        <dbReference type="ChEBI" id="CHEBI:456216"/>
        <dbReference type="EC" id="2.7.1.26"/>
    </reaction>
</comment>
<comment type="pathway">
    <text evidence="2">Cofactor biosynthesis; FMN biosynthesis; FMN from riboflavin (ATP route): step 1/1.</text>
</comment>
<dbReference type="GO" id="GO:0003919">
    <property type="term" value="F:FMN adenylyltransferase activity"/>
    <property type="evidence" value="ECO:0007669"/>
    <property type="project" value="UniProtKB-EC"/>
</dbReference>
<protein>
    <recommendedName>
        <fullName evidence="6">Bifunctional riboflavin kinase/FMN adenylyltransferase</fullName>
        <ecNumber evidence="4">2.7.1.26</ecNumber>
        <ecNumber evidence="5">2.7.7.2</ecNumber>
    </recommendedName>
</protein>
<dbReference type="EC" id="2.7.1.26" evidence="4"/>
<comment type="similarity">
    <text evidence="3">Belongs to the RibF family.</text>
</comment>
<keyword evidence="21" id="KW-1185">Reference proteome</keyword>
<evidence type="ECO:0000256" key="8">
    <source>
        <dbReference type="ARBA" id="ARBA00022643"/>
    </source>
</evidence>
<dbReference type="CDD" id="cd02064">
    <property type="entry name" value="FAD_synthetase_N"/>
    <property type="match status" value="1"/>
</dbReference>
<name>A0ABY2E0A9_9MICO</name>
<dbReference type="EC" id="2.7.7.2" evidence="5"/>
<keyword evidence="13" id="KW-0274">FAD</keyword>
<feature type="domain" description="Riboflavin kinase" evidence="19">
    <location>
        <begin position="258"/>
        <end position="388"/>
    </location>
</feature>
<keyword evidence="11" id="KW-0547">Nucleotide-binding</keyword>
<dbReference type="Pfam" id="PF06574">
    <property type="entry name" value="FAD_syn"/>
    <property type="match status" value="1"/>
</dbReference>
<keyword evidence="9 20" id="KW-0808">Transferase</keyword>
<dbReference type="GO" id="GO:0008531">
    <property type="term" value="F:riboflavin kinase activity"/>
    <property type="evidence" value="ECO:0007669"/>
    <property type="project" value="UniProtKB-EC"/>
</dbReference>
<keyword evidence="7" id="KW-0285">Flavoprotein</keyword>
<evidence type="ECO:0000256" key="17">
    <source>
        <dbReference type="ARBA" id="ARBA00049494"/>
    </source>
</evidence>
<dbReference type="InterPro" id="IPR023468">
    <property type="entry name" value="Riboflavin_kinase"/>
</dbReference>
<dbReference type="PANTHER" id="PTHR22749">
    <property type="entry name" value="RIBOFLAVIN KINASE/FMN ADENYLYLTRANSFERASE"/>
    <property type="match status" value="1"/>
</dbReference>
<dbReference type="SUPFAM" id="SSF82114">
    <property type="entry name" value="Riboflavin kinase-like"/>
    <property type="match status" value="1"/>
</dbReference>
<evidence type="ECO:0000256" key="6">
    <source>
        <dbReference type="ARBA" id="ARBA00018483"/>
    </source>
</evidence>
<comment type="caution">
    <text evidence="20">The sequence shown here is derived from an EMBL/GenBank/DDBJ whole genome shotgun (WGS) entry which is preliminary data.</text>
</comment>
<sequence>MPRSRWSGSATPRSTRRPWRSWTAPARTSTGSWPRSPDPPARSPTGNDFAHTHPEVARLASVSRPGTTWEANKNVRRWNGITEIPADLAASVLTIGNFDGVHLGHRAVLAEVVAAARAEGVPAVAVTFDPHPATVHRPESAPTLLTGLDDRLALMAQTGLDAVLVINYTEEFARQAPEEFVRRYFVDALHARRVVIGEDIRFGWGNVGDRTTMSELGERLGFDVEVVHDVAEPGERRWSSTWVRELLAEGDCAGVARVLGRPHRMRGVVVHGEARGREMGFPTANLDTAATGTIPADGVYAGWLVRHPGSAEETTLPAAISIGTNPTFDGVQRRVEAHVLGRTDLDLYDEEVVVEFVRRLRPTLRYEGIAALIDQMRQDVVAAADVLGVPHPAPLPASGSTTH</sequence>
<gene>
    <name evidence="20" type="ORF">EXU48_16580</name>
</gene>
<dbReference type="InterPro" id="IPR023465">
    <property type="entry name" value="Riboflavin_kinase_dom_sf"/>
</dbReference>
<dbReference type="NCBIfam" id="TIGR00083">
    <property type="entry name" value="ribF"/>
    <property type="match status" value="1"/>
</dbReference>